<accession>A0A3R7NA24</accession>
<dbReference type="VEuPathDB" id="TriTrypDB:TRSC58_04609"/>
<dbReference type="OrthoDB" id="10249775at2759"/>
<feature type="domain" description="Rab-GAP TBC" evidence="2">
    <location>
        <begin position="503"/>
        <end position="603"/>
    </location>
</feature>
<evidence type="ECO:0000259" key="2">
    <source>
        <dbReference type="Pfam" id="PF00566"/>
    </source>
</evidence>
<name>A0A3R7NA24_TRYRA</name>
<dbReference type="GeneID" id="40329948"/>
<protein>
    <submittedName>
        <fullName evidence="3">TBC1 domain family, member 19</fullName>
    </submittedName>
</protein>
<sequence length="694" mass="77282">MSWAGPYGARATHVPEVRVSQRGKPRELPSATLRAALPRWVNSTGTEKQAGACTQKPAPETNSNSRSLQQDVDPTVMNPKLDGVPIVNEANIFESDYSTGGNGQIPAVCHEDVQGSLSVVIRKQNLDFEARRYSLLECRDRDLLHQSRKVIDGTSGQPSELSQPFCMLLHSLLAESRKQWQAILSSRATALKREVRCSARGTLSDTNSDDESEDMERSVAQLYNVLVAGLNSAATEELLIARIFGGDLSLCHDSIDSFGLLTVFRAPMQEVLAQHEKLAPSLTILRRYFSALHPSNGCPKVTSHTEPSASDAEEKLDEFLQHGNTPEEVAKTLRGGVSPSLRRLLYARALQLPIVVTDGNSLFGGCEELQANRHCDGVERCLTFATKHSRDKIRQCMYHSYATKEEEETAKLIQAIIKVDNAHFVGNNDRYFIFMEETEKLVLSLFMDRSLPEVHMKNTLRQMGRPCAQIDSYLVYLGNSEGETEPRQREALPSGFFPVCSCSLLVAPVCYITGDTVEQYDLISSLFGQLWFRLQGPTPELAQCCWIFEALVARFAASACLHAIRTLRLPPLRLALPWIITAFVGVLEPAELLSFWDLILSYHIEEMFSDRTPLSVPIQASVEHGTEGGEEKKETSSSAPCALWLIPLLAASIFVYRAPLVERCATAEEMLLVFKEGHHLRCRPLLQYLLFMAK</sequence>
<proteinExistence type="predicted"/>
<feature type="region of interest" description="Disordered" evidence="1">
    <location>
        <begin position="40"/>
        <end position="76"/>
    </location>
</feature>
<dbReference type="EMBL" id="MKGL01000210">
    <property type="protein sequence ID" value="RNF03014.1"/>
    <property type="molecule type" value="Genomic_DNA"/>
</dbReference>
<dbReference type="PANTHER" id="PTHR16110:SF1">
    <property type="entry name" value="TBC1 DOMAIN FAMILY MEMBER 19"/>
    <property type="match status" value="1"/>
</dbReference>
<evidence type="ECO:0000256" key="1">
    <source>
        <dbReference type="SAM" id="MobiDB-lite"/>
    </source>
</evidence>
<evidence type="ECO:0000313" key="3">
    <source>
        <dbReference type="EMBL" id="RNF03014.1"/>
    </source>
</evidence>
<comment type="caution">
    <text evidence="3">The sequence shown here is derived from an EMBL/GenBank/DDBJ whole genome shotgun (WGS) entry which is preliminary data.</text>
</comment>
<organism evidence="3 4">
    <name type="scientific">Trypanosoma rangeli</name>
    <dbReference type="NCBI Taxonomy" id="5698"/>
    <lineage>
        <taxon>Eukaryota</taxon>
        <taxon>Discoba</taxon>
        <taxon>Euglenozoa</taxon>
        <taxon>Kinetoplastea</taxon>
        <taxon>Metakinetoplastina</taxon>
        <taxon>Trypanosomatida</taxon>
        <taxon>Trypanosomatidae</taxon>
        <taxon>Trypanosoma</taxon>
        <taxon>Herpetosoma</taxon>
    </lineage>
</organism>
<dbReference type="Pfam" id="PF00566">
    <property type="entry name" value="RabGAP-TBC"/>
    <property type="match status" value="1"/>
</dbReference>
<dbReference type="OMA" id="VNEANIF"/>
<dbReference type="InterPro" id="IPR042507">
    <property type="entry name" value="TBC1D19"/>
</dbReference>
<dbReference type="AlphaFoldDB" id="A0A3R7NA24"/>
<evidence type="ECO:0000313" key="4">
    <source>
        <dbReference type="Proteomes" id="UP000283634"/>
    </source>
</evidence>
<keyword evidence="4" id="KW-1185">Reference proteome</keyword>
<dbReference type="InterPro" id="IPR000195">
    <property type="entry name" value="Rab-GAP-TBC_dom"/>
</dbReference>
<dbReference type="Proteomes" id="UP000283634">
    <property type="component" value="Unassembled WGS sequence"/>
</dbReference>
<dbReference type="RefSeq" id="XP_029237250.1">
    <property type="nucleotide sequence ID" value="XM_029382872.1"/>
</dbReference>
<gene>
    <name evidence="3" type="ORF">TraAM80_06015</name>
</gene>
<feature type="compositionally biased region" description="Polar residues" evidence="1">
    <location>
        <begin position="60"/>
        <end position="72"/>
    </location>
</feature>
<dbReference type="PANTHER" id="PTHR16110">
    <property type="entry name" value="TBC1 DOMAIN FAMILY MEMBER 19"/>
    <property type="match status" value="1"/>
</dbReference>
<reference evidence="3 4" key="1">
    <citation type="journal article" date="2018" name="BMC Genomics">
        <title>Genomic comparison of Trypanosoma conorhini and Trypanosoma rangeli to Trypanosoma cruzi strains of high and low virulence.</title>
        <authorList>
            <person name="Bradwell K.R."/>
            <person name="Koparde V.N."/>
            <person name="Matveyev A.V."/>
            <person name="Serrano M.G."/>
            <person name="Alves J.M."/>
            <person name="Parikh H."/>
            <person name="Huang B."/>
            <person name="Lee V."/>
            <person name="Espinosa-Alvarez O."/>
            <person name="Ortiz P.A."/>
            <person name="Costa-Martins A.G."/>
            <person name="Teixeira M.M."/>
            <person name="Buck G.A."/>
        </authorList>
    </citation>
    <scope>NUCLEOTIDE SEQUENCE [LARGE SCALE GENOMIC DNA]</scope>
    <source>
        <strain evidence="3 4">AM80</strain>
    </source>
</reference>